<feature type="domain" description="Protein kinase" evidence="10">
    <location>
        <begin position="1"/>
        <end position="91"/>
    </location>
</feature>
<evidence type="ECO:0000256" key="5">
    <source>
        <dbReference type="ARBA" id="ARBA00022777"/>
    </source>
</evidence>
<dbReference type="EC" id="2.7.11.1" evidence="1"/>
<feature type="compositionally biased region" description="Low complexity" evidence="9">
    <location>
        <begin position="359"/>
        <end position="373"/>
    </location>
</feature>
<keyword evidence="12" id="KW-1185">Reference proteome</keyword>
<dbReference type="PANTHER" id="PTHR22967">
    <property type="entry name" value="SERINE/THREONINE PROTEIN KINASE"/>
    <property type="match status" value="1"/>
</dbReference>
<evidence type="ECO:0000313" key="12">
    <source>
        <dbReference type="Proteomes" id="UP000179807"/>
    </source>
</evidence>
<evidence type="ECO:0000256" key="4">
    <source>
        <dbReference type="ARBA" id="ARBA00022741"/>
    </source>
</evidence>
<feature type="compositionally biased region" description="Polar residues" evidence="9">
    <location>
        <begin position="97"/>
        <end position="121"/>
    </location>
</feature>
<comment type="catalytic activity">
    <reaction evidence="8">
        <text>L-seryl-[protein] + ATP = O-phospho-L-seryl-[protein] + ADP + H(+)</text>
        <dbReference type="Rhea" id="RHEA:17989"/>
        <dbReference type="Rhea" id="RHEA-COMP:9863"/>
        <dbReference type="Rhea" id="RHEA-COMP:11604"/>
        <dbReference type="ChEBI" id="CHEBI:15378"/>
        <dbReference type="ChEBI" id="CHEBI:29999"/>
        <dbReference type="ChEBI" id="CHEBI:30616"/>
        <dbReference type="ChEBI" id="CHEBI:83421"/>
        <dbReference type="ChEBI" id="CHEBI:456216"/>
        <dbReference type="EC" id="2.7.11.1"/>
    </reaction>
</comment>
<gene>
    <name evidence="11" type="ORF">TRFO_03429</name>
</gene>
<feature type="region of interest" description="Disordered" evidence="9">
    <location>
        <begin position="96"/>
        <end position="428"/>
    </location>
</feature>
<feature type="compositionally biased region" description="Low complexity" evidence="9">
    <location>
        <begin position="308"/>
        <end position="319"/>
    </location>
</feature>
<dbReference type="RefSeq" id="XP_068366157.1">
    <property type="nucleotide sequence ID" value="XM_068491285.1"/>
</dbReference>
<feature type="compositionally biased region" description="Polar residues" evidence="9">
    <location>
        <begin position="295"/>
        <end position="307"/>
    </location>
</feature>
<dbReference type="GO" id="GO:0005737">
    <property type="term" value="C:cytoplasm"/>
    <property type="evidence" value="ECO:0007669"/>
    <property type="project" value="TreeGrafter"/>
</dbReference>
<comment type="caution">
    <text evidence="11">The sequence shown here is derived from an EMBL/GenBank/DDBJ whole genome shotgun (WGS) entry which is preliminary data.</text>
</comment>
<feature type="compositionally biased region" description="Low complexity" evidence="9">
    <location>
        <begin position="400"/>
        <end position="420"/>
    </location>
</feature>
<evidence type="ECO:0000256" key="1">
    <source>
        <dbReference type="ARBA" id="ARBA00012513"/>
    </source>
</evidence>
<feature type="compositionally biased region" description="Polar residues" evidence="9">
    <location>
        <begin position="320"/>
        <end position="330"/>
    </location>
</feature>
<feature type="compositionally biased region" description="Low complexity" evidence="9">
    <location>
        <begin position="235"/>
        <end position="249"/>
    </location>
</feature>
<evidence type="ECO:0000313" key="11">
    <source>
        <dbReference type="EMBL" id="OHT13021.1"/>
    </source>
</evidence>
<dbReference type="Gene3D" id="1.10.510.10">
    <property type="entry name" value="Transferase(Phosphotransferase) domain 1"/>
    <property type="match status" value="1"/>
</dbReference>
<dbReference type="GeneID" id="94825989"/>
<dbReference type="VEuPathDB" id="TrichDB:TRFO_03429"/>
<keyword evidence="3" id="KW-0808">Transferase</keyword>
<comment type="catalytic activity">
    <reaction evidence="7">
        <text>L-threonyl-[protein] + ATP = O-phospho-L-threonyl-[protein] + ADP + H(+)</text>
        <dbReference type="Rhea" id="RHEA:46608"/>
        <dbReference type="Rhea" id="RHEA-COMP:11060"/>
        <dbReference type="Rhea" id="RHEA-COMP:11605"/>
        <dbReference type="ChEBI" id="CHEBI:15378"/>
        <dbReference type="ChEBI" id="CHEBI:30013"/>
        <dbReference type="ChEBI" id="CHEBI:30616"/>
        <dbReference type="ChEBI" id="CHEBI:61977"/>
        <dbReference type="ChEBI" id="CHEBI:456216"/>
        <dbReference type="EC" id="2.7.11.1"/>
    </reaction>
</comment>
<evidence type="ECO:0000256" key="7">
    <source>
        <dbReference type="ARBA" id="ARBA00047899"/>
    </source>
</evidence>
<feature type="compositionally biased region" description="Polar residues" evidence="9">
    <location>
        <begin position="257"/>
        <end position="267"/>
    </location>
</feature>
<dbReference type="InterPro" id="IPR000719">
    <property type="entry name" value="Prot_kinase_dom"/>
</dbReference>
<accession>A0A1J4KU53</accession>
<feature type="compositionally biased region" description="Polar residues" evidence="9">
    <location>
        <begin position="374"/>
        <end position="386"/>
    </location>
</feature>
<dbReference type="GO" id="GO:0004674">
    <property type="term" value="F:protein serine/threonine kinase activity"/>
    <property type="evidence" value="ECO:0007669"/>
    <property type="project" value="UniProtKB-KW"/>
</dbReference>
<evidence type="ECO:0000256" key="2">
    <source>
        <dbReference type="ARBA" id="ARBA00022527"/>
    </source>
</evidence>
<feature type="compositionally biased region" description="Low complexity" evidence="9">
    <location>
        <begin position="128"/>
        <end position="172"/>
    </location>
</feature>
<name>A0A1J4KU53_9EUKA</name>
<dbReference type="PROSITE" id="PS50011">
    <property type="entry name" value="PROTEIN_KINASE_DOM"/>
    <property type="match status" value="1"/>
</dbReference>
<proteinExistence type="predicted"/>
<organism evidence="11 12">
    <name type="scientific">Tritrichomonas foetus</name>
    <dbReference type="NCBI Taxonomy" id="1144522"/>
    <lineage>
        <taxon>Eukaryota</taxon>
        <taxon>Metamonada</taxon>
        <taxon>Parabasalia</taxon>
        <taxon>Tritrichomonadida</taxon>
        <taxon>Tritrichomonadidae</taxon>
        <taxon>Tritrichomonas</taxon>
    </lineage>
</organism>
<dbReference type="Proteomes" id="UP000179807">
    <property type="component" value="Unassembled WGS sequence"/>
</dbReference>
<reference evidence="11" key="1">
    <citation type="submission" date="2016-10" db="EMBL/GenBank/DDBJ databases">
        <authorList>
            <person name="Benchimol M."/>
            <person name="Almeida L.G."/>
            <person name="Vasconcelos A.T."/>
            <person name="Perreira-Neves A."/>
            <person name="Rosa I.A."/>
            <person name="Tasca T."/>
            <person name="Bogo M.R."/>
            <person name="de Souza W."/>
        </authorList>
    </citation>
    <scope>NUCLEOTIDE SEQUENCE [LARGE SCALE GENOMIC DNA]</scope>
    <source>
        <strain evidence="11">K</strain>
    </source>
</reference>
<protein>
    <recommendedName>
        <fullName evidence="1">non-specific serine/threonine protein kinase</fullName>
        <ecNumber evidence="1">2.7.11.1</ecNumber>
    </recommendedName>
</protein>
<sequence length="641" mass="71867">MCDLFRRQPINTKADVWALGCILYKLCTFKDAFGEGANLQILNVKYQWPQNKNINQKFKDICKYIFNTDPSKRPSARDVLAELYRQFPEWVDKKWQQETNTASSSEPFNPFANSQSNSQGQPFDPFGQNQNQNTQKSSSQNTFDPFGQQQQQIQQNNFPQRQNQRQEQFNPFAGGNNNSQSQETTFNPFAQQSSNQNSGTFDPFANVQQAPQQNSSDIKPPSGDGMPPMFNPFAQPQSQQQPRKQQQQPNAMYNPFEGNSQGNTGNDTFDPFSGLSSSNQQQQPVNPQEMFNPFENITPSPQNSGSGFAQPQPQQFNPFDGNSQTRQGPTHQPPKRGIASSMGFDPFGGAPSNAADTVSLMDTDSLLDSPSSSNQANTFATHNTPLQGGFDDISAFSNTQSPHRQPQSQQFHQQLSQPVHSSSNALDVRRAETDPEGFMRQIVNLNEFELSSILFSIHTSNNNSPFILKFLHMSGTNGPKVASSLPPITGPLGDVFASRRELSGKFPQFEGNFSITNFLRQHKENPVPIGQPPVCPESAKMLLSHIENVVSYVRASPTQVAGEEALISYQVTAYVLAKLKQFRINEGYIVNTAIPFFQNQYNQLKRAFTFIKPPMKFPPEPFNFNDENFLKRIRPPQPKSL</sequence>
<dbReference type="AlphaFoldDB" id="A0A1J4KU53"/>
<keyword evidence="4" id="KW-0547">Nucleotide-binding</keyword>
<dbReference type="PANTHER" id="PTHR22967:SF57">
    <property type="entry name" value="AUXILIN, ISOFORM A-RELATED"/>
    <property type="match status" value="1"/>
</dbReference>
<keyword evidence="6" id="KW-0067">ATP-binding</keyword>
<evidence type="ECO:0000256" key="8">
    <source>
        <dbReference type="ARBA" id="ARBA00048679"/>
    </source>
</evidence>
<feature type="compositionally biased region" description="Polar residues" evidence="9">
    <location>
        <begin position="175"/>
        <end position="217"/>
    </location>
</feature>
<dbReference type="Pfam" id="PF00069">
    <property type="entry name" value="Pkinase"/>
    <property type="match status" value="1"/>
</dbReference>
<evidence type="ECO:0000256" key="9">
    <source>
        <dbReference type="SAM" id="MobiDB-lite"/>
    </source>
</evidence>
<dbReference type="EMBL" id="MLAK01000549">
    <property type="protein sequence ID" value="OHT13021.1"/>
    <property type="molecule type" value="Genomic_DNA"/>
</dbReference>
<dbReference type="InterPro" id="IPR011009">
    <property type="entry name" value="Kinase-like_dom_sf"/>
</dbReference>
<feature type="compositionally biased region" description="Low complexity" evidence="9">
    <location>
        <begin position="276"/>
        <end position="288"/>
    </location>
</feature>
<keyword evidence="2" id="KW-0723">Serine/threonine-protein kinase</keyword>
<evidence type="ECO:0000256" key="6">
    <source>
        <dbReference type="ARBA" id="ARBA00022840"/>
    </source>
</evidence>
<evidence type="ECO:0000256" key="3">
    <source>
        <dbReference type="ARBA" id="ARBA00022679"/>
    </source>
</evidence>
<dbReference type="SUPFAM" id="SSF56112">
    <property type="entry name" value="Protein kinase-like (PK-like)"/>
    <property type="match status" value="1"/>
</dbReference>
<dbReference type="OrthoDB" id="2018507at2759"/>
<evidence type="ECO:0000259" key="10">
    <source>
        <dbReference type="PROSITE" id="PS50011"/>
    </source>
</evidence>
<keyword evidence="5" id="KW-0418">Kinase</keyword>
<dbReference type="GO" id="GO:0005524">
    <property type="term" value="F:ATP binding"/>
    <property type="evidence" value="ECO:0007669"/>
    <property type="project" value="UniProtKB-KW"/>
</dbReference>